<dbReference type="EMBL" id="JACERK010000017">
    <property type="protein sequence ID" value="MBA5234756.1"/>
    <property type="molecule type" value="Genomic_DNA"/>
</dbReference>
<gene>
    <name evidence="1" type="ORF">H2Y56_21995</name>
</gene>
<accession>A0ABR5ZJK1</accession>
<evidence type="ECO:0000313" key="1">
    <source>
        <dbReference type="EMBL" id="MBA5234756.1"/>
    </source>
</evidence>
<dbReference type="RefSeq" id="WP_181838334.1">
    <property type="nucleotide sequence ID" value="NZ_JACERK010000017.1"/>
</dbReference>
<reference evidence="1 2" key="1">
    <citation type="submission" date="2020-07" db="EMBL/GenBank/DDBJ databases">
        <title>Characterization of Pectobacterium aroidearum strains causing soft rot on Amorphophallus konjac.</title>
        <authorList>
            <person name="Xie H."/>
        </authorList>
    </citation>
    <scope>NUCLEOTIDE SEQUENCE [LARGE SCALE GENOMIC DNA]</scope>
    <source>
        <strain evidence="1 2">MY10</strain>
    </source>
</reference>
<protein>
    <recommendedName>
        <fullName evidence="3">DUF3168 domain-containing protein</fullName>
    </recommendedName>
</protein>
<name>A0ABR5ZJK1_9GAMM</name>
<dbReference type="Proteomes" id="UP000530038">
    <property type="component" value="Unassembled WGS sequence"/>
</dbReference>
<evidence type="ECO:0000313" key="2">
    <source>
        <dbReference type="Proteomes" id="UP000530038"/>
    </source>
</evidence>
<proteinExistence type="predicted"/>
<comment type="caution">
    <text evidence="1">The sequence shown here is derived from an EMBL/GenBank/DDBJ whole genome shotgun (WGS) entry which is preliminary data.</text>
</comment>
<evidence type="ECO:0008006" key="3">
    <source>
        <dbReference type="Google" id="ProtNLM"/>
    </source>
</evidence>
<organism evidence="1 2">
    <name type="scientific">Pectobacterium aroidearum</name>
    <dbReference type="NCBI Taxonomy" id="1201031"/>
    <lineage>
        <taxon>Bacteria</taxon>
        <taxon>Pseudomonadati</taxon>
        <taxon>Pseudomonadota</taxon>
        <taxon>Gammaproteobacteria</taxon>
        <taxon>Enterobacterales</taxon>
        <taxon>Pectobacteriaceae</taxon>
        <taxon>Pectobacterium</taxon>
    </lineage>
</organism>
<keyword evidence="2" id="KW-1185">Reference proteome</keyword>
<sequence>MIESAIRDDLIRITGLKVFPLLLPQGVYSGITYQRISDPEVDTGLLRTGLVAGRFQITIYIESDYTQLVKLDAEIWKKWREIQHSFIADYPVQYVRRASLSEGKETLTSGAVLYSRTRDYIITFAE</sequence>